<accession>A0A4S2MJZ3</accession>
<dbReference type="AlphaFoldDB" id="A0A4S2MJZ3"/>
<keyword evidence="3" id="KW-1185">Reference proteome</keyword>
<dbReference type="Proteomes" id="UP000298138">
    <property type="component" value="Unassembled WGS sequence"/>
</dbReference>
<sequence>MARGVISAAMCKQRLRLSDEDYRPFRKQCATIARELGIKFKRMCPPETWEIYTRRAMESEYLDAVRPTLGDGKRTSANKATFDALDWILINVLLSAQVEAKRKGEPGGYGSRRSSAVGVENVLHRTGILLPARGQTPPSHRRHRHPRPAHAESLQSSPRAPATPSPHPPPRRRPPRRPNAAPQ</sequence>
<reference evidence="2 3" key="1">
    <citation type="submission" date="2019-04" db="EMBL/GenBank/DDBJ databases">
        <title>Comparative genomics and transcriptomics to analyze fruiting body development in filamentous ascomycetes.</title>
        <authorList>
            <consortium name="DOE Joint Genome Institute"/>
            <person name="Lutkenhaus R."/>
            <person name="Traeger S."/>
            <person name="Breuer J."/>
            <person name="Kuo A."/>
            <person name="Lipzen A."/>
            <person name="Pangilinan J."/>
            <person name="Dilworth D."/>
            <person name="Sandor L."/>
            <person name="Poggeler S."/>
            <person name="Barry K."/>
            <person name="Grigoriev I.V."/>
            <person name="Nowrousian M."/>
        </authorList>
    </citation>
    <scope>NUCLEOTIDE SEQUENCE [LARGE SCALE GENOMIC DNA]</scope>
    <source>
        <strain evidence="2 3">CBS 389.68</strain>
    </source>
</reference>
<dbReference type="EMBL" id="ML220157">
    <property type="protein sequence ID" value="TGZ77203.1"/>
    <property type="molecule type" value="Genomic_DNA"/>
</dbReference>
<protein>
    <submittedName>
        <fullName evidence="2">Uncharacterized protein</fullName>
    </submittedName>
</protein>
<evidence type="ECO:0000313" key="2">
    <source>
        <dbReference type="EMBL" id="TGZ77203.1"/>
    </source>
</evidence>
<evidence type="ECO:0000256" key="1">
    <source>
        <dbReference type="SAM" id="MobiDB-lite"/>
    </source>
</evidence>
<proteinExistence type="predicted"/>
<gene>
    <name evidence="2" type="ORF">EX30DRAFT_208706</name>
</gene>
<organism evidence="2 3">
    <name type="scientific">Ascodesmis nigricans</name>
    <dbReference type="NCBI Taxonomy" id="341454"/>
    <lineage>
        <taxon>Eukaryota</taxon>
        <taxon>Fungi</taxon>
        <taxon>Dikarya</taxon>
        <taxon>Ascomycota</taxon>
        <taxon>Pezizomycotina</taxon>
        <taxon>Pezizomycetes</taxon>
        <taxon>Pezizales</taxon>
        <taxon>Ascodesmidaceae</taxon>
        <taxon>Ascodesmis</taxon>
    </lineage>
</organism>
<feature type="region of interest" description="Disordered" evidence="1">
    <location>
        <begin position="128"/>
        <end position="183"/>
    </location>
</feature>
<dbReference type="InParanoid" id="A0A4S2MJZ3"/>
<name>A0A4S2MJZ3_9PEZI</name>
<feature type="compositionally biased region" description="Basic residues" evidence="1">
    <location>
        <begin position="139"/>
        <end position="148"/>
    </location>
</feature>
<evidence type="ECO:0000313" key="3">
    <source>
        <dbReference type="Proteomes" id="UP000298138"/>
    </source>
</evidence>